<protein>
    <recommendedName>
        <fullName evidence="1">THIF-type NAD/FAD binding fold domain-containing protein</fullName>
    </recommendedName>
</protein>
<comment type="caution">
    <text evidence="2">The sequence shown here is derived from an EMBL/GenBank/DDBJ whole genome shotgun (WGS) entry which is preliminary data.</text>
</comment>
<proteinExistence type="predicted"/>
<dbReference type="GO" id="GO:0005737">
    <property type="term" value="C:cytoplasm"/>
    <property type="evidence" value="ECO:0007669"/>
    <property type="project" value="TreeGrafter"/>
</dbReference>
<reference evidence="2" key="1">
    <citation type="submission" date="2021-01" db="EMBL/GenBank/DDBJ databases">
        <authorList>
            <consortium name="Genoscope - CEA"/>
            <person name="William W."/>
        </authorList>
    </citation>
    <scope>NUCLEOTIDE SEQUENCE</scope>
</reference>
<dbReference type="GO" id="GO:0031510">
    <property type="term" value="C:SUMO activating enzyme complex"/>
    <property type="evidence" value="ECO:0007669"/>
    <property type="project" value="TreeGrafter"/>
</dbReference>
<dbReference type="AlphaFoldDB" id="A0A8S1ME79"/>
<dbReference type="PANTHER" id="PTHR10953">
    <property type="entry name" value="UBIQUITIN-ACTIVATING ENZYME E1"/>
    <property type="match status" value="1"/>
</dbReference>
<dbReference type="GO" id="GO:0019948">
    <property type="term" value="F:SUMO activating enzyme activity"/>
    <property type="evidence" value="ECO:0007669"/>
    <property type="project" value="TreeGrafter"/>
</dbReference>
<keyword evidence="3" id="KW-1185">Reference proteome</keyword>
<dbReference type="InterPro" id="IPR000594">
    <property type="entry name" value="ThiF_NAD_FAD-bd"/>
</dbReference>
<dbReference type="Pfam" id="PF00899">
    <property type="entry name" value="ThiF"/>
    <property type="match status" value="1"/>
</dbReference>
<feature type="domain" description="THIF-type NAD/FAD binding fold" evidence="1">
    <location>
        <begin position="24"/>
        <end position="320"/>
    </location>
</feature>
<evidence type="ECO:0000313" key="3">
    <source>
        <dbReference type="Proteomes" id="UP000688137"/>
    </source>
</evidence>
<evidence type="ECO:0000313" key="2">
    <source>
        <dbReference type="EMBL" id="CAD8075845.1"/>
    </source>
</evidence>
<dbReference type="OMA" id="EFFGQFD"/>
<gene>
    <name evidence="2" type="ORF">PPRIM_AZ9-3.1.T0550104</name>
</gene>
<dbReference type="InterPro" id="IPR045886">
    <property type="entry name" value="ThiF/MoeB/HesA"/>
</dbReference>
<dbReference type="GO" id="GO:0016925">
    <property type="term" value="P:protein sumoylation"/>
    <property type="evidence" value="ECO:0007669"/>
    <property type="project" value="TreeGrafter"/>
</dbReference>
<dbReference type="PANTHER" id="PTHR10953:SF162">
    <property type="entry name" value="SUMO-ACTIVATING ENZYME SUBUNIT 1"/>
    <property type="match status" value="1"/>
</dbReference>
<organism evidence="2 3">
    <name type="scientific">Paramecium primaurelia</name>
    <dbReference type="NCBI Taxonomy" id="5886"/>
    <lineage>
        <taxon>Eukaryota</taxon>
        <taxon>Sar</taxon>
        <taxon>Alveolata</taxon>
        <taxon>Ciliophora</taxon>
        <taxon>Intramacronucleata</taxon>
        <taxon>Oligohymenophorea</taxon>
        <taxon>Peniculida</taxon>
        <taxon>Parameciidae</taxon>
        <taxon>Paramecium</taxon>
    </lineage>
</organism>
<accession>A0A8S1ME79</accession>
<evidence type="ECO:0000259" key="1">
    <source>
        <dbReference type="Pfam" id="PF00899"/>
    </source>
</evidence>
<sequence length="355" mass="41193">MAEHKPEERALTEEERQKYDRAGFIGHQVQKRILASNIIIVNMTGSNTELAKNLILAGANITIVDNQIITERDTDTNFIFTKQLIGQKRGQIAQEELKLINPLVTIDWLEEFPNQDQLIRNNAIVTSTTDFEEMIKYDNLSREINIPYYNLVCCGYYGFMYIGLGSKFTYEREKKVILQIVFGKKLQEQDRYKEFEEVIAHSVPLEQTLNYNYKPQGMVTNIIYYCILMMKKAQEIPELKAYDPYQPNDELLDKFTQIGQEIFKNANGKDATEEQTKTFRDFARLYGVDYCPVYSVVGSVASQELIISTSRINEPALNWFCYDSIQSFGQVEVIQDLSSFKIRDLPERKQLIPKE</sequence>
<dbReference type="EMBL" id="CAJJDM010000055">
    <property type="protein sequence ID" value="CAD8075845.1"/>
    <property type="molecule type" value="Genomic_DNA"/>
</dbReference>
<name>A0A8S1ME79_PARPR</name>
<dbReference type="Proteomes" id="UP000688137">
    <property type="component" value="Unassembled WGS sequence"/>
</dbReference>